<evidence type="ECO:0000313" key="2">
    <source>
        <dbReference type="EMBL" id="TMQ65841.1"/>
    </source>
</evidence>
<dbReference type="Proteomes" id="UP000316609">
    <property type="component" value="Unassembled WGS sequence"/>
</dbReference>
<proteinExistence type="predicted"/>
<gene>
    <name evidence="2" type="ORF">E6K78_06915</name>
</gene>
<dbReference type="AlphaFoldDB" id="A0A538TQD7"/>
<reference evidence="2 3" key="1">
    <citation type="journal article" date="2019" name="Nat. Microbiol.">
        <title>Mediterranean grassland soil C-N compound turnover is dependent on rainfall and depth, and is mediated by genomically divergent microorganisms.</title>
        <authorList>
            <person name="Diamond S."/>
            <person name="Andeer P.F."/>
            <person name="Li Z."/>
            <person name="Crits-Christoph A."/>
            <person name="Burstein D."/>
            <person name="Anantharaman K."/>
            <person name="Lane K.R."/>
            <person name="Thomas B.C."/>
            <person name="Pan C."/>
            <person name="Northen T.R."/>
            <person name="Banfield J.F."/>
        </authorList>
    </citation>
    <scope>NUCLEOTIDE SEQUENCE [LARGE SCALE GENOMIC DNA]</scope>
    <source>
        <strain evidence="2">WS_8</strain>
    </source>
</reference>
<accession>A0A538TQD7</accession>
<organism evidence="2 3">
    <name type="scientific">Eiseniibacteriota bacterium</name>
    <dbReference type="NCBI Taxonomy" id="2212470"/>
    <lineage>
        <taxon>Bacteria</taxon>
        <taxon>Candidatus Eiseniibacteriota</taxon>
    </lineage>
</organism>
<keyword evidence="1" id="KW-0732">Signal</keyword>
<name>A0A538TQD7_UNCEI</name>
<feature type="signal peptide" evidence="1">
    <location>
        <begin position="1"/>
        <end position="27"/>
    </location>
</feature>
<evidence type="ECO:0000256" key="1">
    <source>
        <dbReference type="SAM" id="SignalP"/>
    </source>
</evidence>
<evidence type="ECO:0000313" key="3">
    <source>
        <dbReference type="Proteomes" id="UP000316609"/>
    </source>
</evidence>
<feature type="chain" id="PRO_5021814796" evidence="1">
    <location>
        <begin position="28"/>
        <end position="305"/>
    </location>
</feature>
<dbReference type="EMBL" id="VBOY01000063">
    <property type="protein sequence ID" value="TMQ65841.1"/>
    <property type="molecule type" value="Genomic_DNA"/>
</dbReference>
<comment type="caution">
    <text evidence="2">The sequence shown here is derived from an EMBL/GenBank/DDBJ whole genome shotgun (WGS) entry which is preliminary data.</text>
</comment>
<dbReference type="PROSITE" id="PS51257">
    <property type="entry name" value="PROKAR_LIPOPROTEIN"/>
    <property type="match status" value="1"/>
</dbReference>
<sequence length="305" mass="33616">MRLRMGTASAAVVALAFVLAGCGSNVAGPVISQDGEPAQVTRAIDGALALVYDDLSGTEQGTPAAASASRGAEVATAIHPLTFWRTIERERRTFDFAFADTDTAGRPTLALVTIHRHLRGTFNIVTGSQDDPAQAERLIRKPLDDWWTRKVLLRRVPSDDVSRGLWRVAAVSGVDIATAEGTTHIVSLRVRTSSRDTTITDPLALIRLRSALRFVPDDTVHLTVTTGRSDDIVILHLADRRFHFHDNGDNTYSVSWVAGGDLAWRHLGVDAMSHGTLFDDVERYDSNRWRIPFLIMESPDRDYYP</sequence>
<protein>
    <submittedName>
        <fullName evidence="2">Uncharacterized protein</fullName>
    </submittedName>
</protein>